<sequence length="389" mass="43907">MKYLKVQIIALLIGSLFLISSASAASFKDVPSTHWANESIIWAVDQGIVTGLEDGSFHPADYVTEEAFVAMFVRAYGEVPEIEDAPYWSYKYYKIVQSLNYPFTGMRDSKVNRKWVAEFISASQGKNYTKDDAIRYVLKKQLAKGKTEATVIGYKGLDLVTRAEAVAMIKNVIEKRESNELLSRPMSTSDTSEIEDVPMGISTDKYTDEEKEEIIDGIRRRAGHDNRLTDPHRSDYRFDGDVLLIGKGKPTNFMLAKAKKISYALKDYHELYVLINVEGSVIGLNDINKASDGILAFWINDDNNSFYYIQYWNLYENRDLNAKYVDGIVKVINAYGIPVGDTFVKTLKATESDGKERSFISGSTRYYITSVSLGAGIIAPNEPWIRKKN</sequence>
<feature type="signal peptide" evidence="1">
    <location>
        <begin position="1"/>
        <end position="24"/>
    </location>
</feature>
<dbReference type="InterPro" id="IPR001119">
    <property type="entry name" value="SLH_dom"/>
</dbReference>
<reference evidence="3 4" key="1">
    <citation type="submission" date="2021-03" db="EMBL/GenBank/DDBJ databases">
        <title>Antimicrobial resistance genes in bacteria isolated from Japanese honey, and their potential for conferring macrolide and lincosamide resistance in the American foulbrood pathogen Paenibacillus larvae.</title>
        <authorList>
            <person name="Okamoto M."/>
            <person name="Kumagai M."/>
            <person name="Kanamori H."/>
            <person name="Takamatsu D."/>
        </authorList>
    </citation>
    <scope>NUCLEOTIDE SEQUENCE [LARGE SCALE GENOMIC DNA]</scope>
    <source>
        <strain evidence="3 4">J41TS12</strain>
    </source>
</reference>
<evidence type="ECO:0000313" key="4">
    <source>
        <dbReference type="Proteomes" id="UP000681162"/>
    </source>
</evidence>
<comment type="caution">
    <text evidence="3">The sequence shown here is derived from an EMBL/GenBank/DDBJ whole genome shotgun (WGS) entry which is preliminary data.</text>
</comment>
<organism evidence="3 4">
    <name type="scientific">Paenibacillus antibioticophila</name>
    <dbReference type="NCBI Taxonomy" id="1274374"/>
    <lineage>
        <taxon>Bacteria</taxon>
        <taxon>Bacillati</taxon>
        <taxon>Bacillota</taxon>
        <taxon>Bacilli</taxon>
        <taxon>Bacillales</taxon>
        <taxon>Paenibacillaceae</taxon>
        <taxon>Paenibacillus</taxon>
    </lineage>
</organism>
<proteinExistence type="predicted"/>
<protein>
    <recommendedName>
        <fullName evidence="2">SLH domain-containing protein</fullName>
    </recommendedName>
</protein>
<evidence type="ECO:0000256" key="1">
    <source>
        <dbReference type="SAM" id="SignalP"/>
    </source>
</evidence>
<accession>A0A919XYD4</accession>
<keyword evidence="4" id="KW-1185">Reference proteome</keyword>
<dbReference type="Proteomes" id="UP000681162">
    <property type="component" value="Unassembled WGS sequence"/>
</dbReference>
<evidence type="ECO:0000313" key="3">
    <source>
        <dbReference type="EMBL" id="GIO38872.1"/>
    </source>
</evidence>
<feature type="chain" id="PRO_5037495755" description="SLH domain-containing protein" evidence="1">
    <location>
        <begin position="25"/>
        <end position="389"/>
    </location>
</feature>
<dbReference type="Pfam" id="PF00395">
    <property type="entry name" value="SLH"/>
    <property type="match status" value="1"/>
</dbReference>
<name>A0A919XYD4_9BACL</name>
<dbReference type="RefSeq" id="WP_212941453.1">
    <property type="nucleotide sequence ID" value="NZ_BORR01000015.1"/>
</dbReference>
<dbReference type="PROSITE" id="PS51272">
    <property type="entry name" value="SLH"/>
    <property type="match status" value="1"/>
</dbReference>
<feature type="domain" description="SLH" evidence="2">
    <location>
        <begin position="23"/>
        <end position="86"/>
    </location>
</feature>
<evidence type="ECO:0000259" key="2">
    <source>
        <dbReference type="PROSITE" id="PS51272"/>
    </source>
</evidence>
<keyword evidence="1" id="KW-0732">Signal</keyword>
<gene>
    <name evidence="3" type="ORF">J41TS12_37330</name>
</gene>
<dbReference type="AlphaFoldDB" id="A0A919XYD4"/>
<dbReference type="EMBL" id="BORR01000015">
    <property type="protein sequence ID" value="GIO38872.1"/>
    <property type="molecule type" value="Genomic_DNA"/>
</dbReference>